<sequence length="118" mass="13579">MGGWGWGWRKPPTEEKSYINLEFDTHVELFVKYFFRTAASPTVYKKNRKFDLTLSSNVVISSLFFEINEWMHHSCFAIIKLNKYILLGHLGTRSIVTVVLAPFFSSLASPSDSDKPSR</sequence>
<name>A0AA35L3Z9_9SAUR</name>
<protein>
    <submittedName>
        <fullName evidence="1">Uncharacterized protein</fullName>
    </submittedName>
</protein>
<evidence type="ECO:0000313" key="1">
    <source>
        <dbReference type="EMBL" id="CAI5788714.1"/>
    </source>
</evidence>
<dbReference type="EMBL" id="OX395137">
    <property type="protein sequence ID" value="CAI5788714.1"/>
    <property type="molecule type" value="Genomic_DNA"/>
</dbReference>
<evidence type="ECO:0000313" key="2">
    <source>
        <dbReference type="Proteomes" id="UP001178461"/>
    </source>
</evidence>
<dbReference type="AlphaFoldDB" id="A0AA35L3Z9"/>
<reference evidence="1" key="1">
    <citation type="submission" date="2022-12" db="EMBL/GenBank/DDBJ databases">
        <authorList>
            <person name="Alioto T."/>
            <person name="Alioto T."/>
            <person name="Gomez Garrido J."/>
        </authorList>
    </citation>
    <scope>NUCLEOTIDE SEQUENCE</scope>
</reference>
<keyword evidence="2" id="KW-1185">Reference proteome</keyword>
<proteinExistence type="predicted"/>
<organism evidence="1 2">
    <name type="scientific">Podarcis lilfordi</name>
    <name type="common">Lilford's wall lizard</name>
    <dbReference type="NCBI Taxonomy" id="74358"/>
    <lineage>
        <taxon>Eukaryota</taxon>
        <taxon>Metazoa</taxon>
        <taxon>Chordata</taxon>
        <taxon>Craniata</taxon>
        <taxon>Vertebrata</taxon>
        <taxon>Euteleostomi</taxon>
        <taxon>Lepidosauria</taxon>
        <taxon>Squamata</taxon>
        <taxon>Bifurcata</taxon>
        <taxon>Unidentata</taxon>
        <taxon>Episquamata</taxon>
        <taxon>Laterata</taxon>
        <taxon>Lacertibaenia</taxon>
        <taxon>Lacertidae</taxon>
        <taxon>Podarcis</taxon>
    </lineage>
</organism>
<gene>
    <name evidence="1" type="ORF">PODLI_1B036490</name>
</gene>
<dbReference type="Proteomes" id="UP001178461">
    <property type="component" value="Chromosome 12"/>
</dbReference>
<accession>A0AA35L3Z9</accession>